<dbReference type="AlphaFoldDB" id="A0AB33R8G9"/>
<name>A0AB33R8G9_STREQ</name>
<gene>
    <name evidence="1" type="ORF">SDSE_1314</name>
</gene>
<proteinExistence type="predicted"/>
<evidence type="ECO:0000313" key="1">
    <source>
        <dbReference type="EMBL" id="CCI62808.1"/>
    </source>
</evidence>
<evidence type="ECO:0000313" key="2">
    <source>
        <dbReference type="Proteomes" id="UP000009215"/>
    </source>
</evidence>
<dbReference type="KEGG" id="sdc:SDSE_1314"/>
<dbReference type="Proteomes" id="UP000009215">
    <property type="component" value="Chromosome"/>
</dbReference>
<accession>A0AB33R8G9</accession>
<protein>
    <submittedName>
        <fullName evidence="1">Uncharacterized protein</fullName>
    </submittedName>
</protein>
<dbReference type="EMBL" id="HE858529">
    <property type="protein sequence ID" value="CCI62808.1"/>
    <property type="molecule type" value="Genomic_DNA"/>
</dbReference>
<reference evidence="1 2" key="1">
    <citation type="submission" date="2012-05" db="EMBL/GenBank/DDBJ databases">
        <title>Complete genome sequence of a Streptococcus dysgalactiae subsp. equisimilis strain possessing Lancefield's group A antigen.</title>
        <authorList>
            <person name="Luetticken R."/>
            <person name="Bruellhoff K."/>
            <person name="Van der Linden M."/>
            <person name="Peltroche-Llacsahuanga H."/>
            <person name="Blom J."/>
            <person name="Weber-Lehmann J."/>
            <person name="Ferretti J.J."/>
            <person name="McShan W.M."/>
        </authorList>
    </citation>
    <scope>NUCLEOTIDE SEQUENCE [LARGE SCALE GENOMIC DNA]</scope>
    <source>
        <strain evidence="1 2">AC-2713</strain>
    </source>
</reference>
<sequence>MMEEEIGIINPIFQKRINENNPLFKTLDFYPGTTISKEAERSYGLVSFAVFYSTKS</sequence>
<organism evidence="1 2">
    <name type="scientific">Streptococcus dysgalactiae subsp. equisimilis AC-2713</name>
    <dbReference type="NCBI Taxonomy" id="759913"/>
    <lineage>
        <taxon>Bacteria</taxon>
        <taxon>Bacillati</taxon>
        <taxon>Bacillota</taxon>
        <taxon>Bacilli</taxon>
        <taxon>Lactobacillales</taxon>
        <taxon>Streptococcaceae</taxon>
        <taxon>Streptococcus</taxon>
    </lineage>
</organism>